<dbReference type="AlphaFoldDB" id="A0A8D8F989"/>
<reference evidence="1" key="1">
    <citation type="submission" date="2021-05" db="EMBL/GenBank/DDBJ databases">
        <authorList>
            <person name="Alioto T."/>
            <person name="Alioto T."/>
            <person name="Gomez Garrido J."/>
        </authorList>
    </citation>
    <scope>NUCLEOTIDE SEQUENCE</scope>
</reference>
<accession>A0A8D8F989</accession>
<evidence type="ECO:0000313" key="1">
    <source>
        <dbReference type="EMBL" id="CAG6464067.1"/>
    </source>
</evidence>
<dbReference type="EMBL" id="HBUE01050191">
    <property type="protein sequence ID" value="CAG6464067.1"/>
    <property type="molecule type" value="Transcribed_RNA"/>
</dbReference>
<name>A0A8D8F989_CULPI</name>
<proteinExistence type="predicted"/>
<protein>
    <submittedName>
        <fullName evidence="1">(northern house mosquito) hypothetical protein</fullName>
    </submittedName>
</protein>
<organism evidence="1">
    <name type="scientific">Culex pipiens</name>
    <name type="common">House mosquito</name>
    <dbReference type="NCBI Taxonomy" id="7175"/>
    <lineage>
        <taxon>Eukaryota</taxon>
        <taxon>Metazoa</taxon>
        <taxon>Ecdysozoa</taxon>
        <taxon>Arthropoda</taxon>
        <taxon>Hexapoda</taxon>
        <taxon>Insecta</taxon>
        <taxon>Pterygota</taxon>
        <taxon>Neoptera</taxon>
        <taxon>Endopterygota</taxon>
        <taxon>Diptera</taxon>
        <taxon>Nematocera</taxon>
        <taxon>Culicoidea</taxon>
        <taxon>Culicidae</taxon>
        <taxon>Culicinae</taxon>
        <taxon>Culicini</taxon>
        <taxon>Culex</taxon>
        <taxon>Culex</taxon>
    </lineage>
</organism>
<sequence>MRSLHHQQNHPLVVVINLVLHVIHHQRVRVTPNIRQLLAIHHRIVRLYSKTKQSNPSALKSCQQKILLLGDRHPPQASNRIRPRSNNLLRPHTVRQQAVDSNLPGFGPKGKVSRVVKDHITPTERTNQSFGRGLTQWTKLIKHGAVVNVRNPRRRNVHVQDPQVAHLVVTLQRQLTHVGQMRHQALIIIREDSRWGRHGQRIVDVQGGHFWNDGLVEHNFRTLLPVTAVVHVNFTRL</sequence>